<accession>A0AAW6T6K1</accession>
<organism evidence="1 2">
    <name type="scientific">Ruicaihuangia caeni</name>
    <dbReference type="NCBI Taxonomy" id="3042517"/>
    <lineage>
        <taxon>Bacteria</taxon>
        <taxon>Bacillati</taxon>
        <taxon>Actinomycetota</taxon>
        <taxon>Actinomycetes</taxon>
        <taxon>Micrococcales</taxon>
        <taxon>Microbacteriaceae</taxon>
        <taxon>Ruicaihuangia</taxon>
    </lineage>
</organism>
<dbReference type="RefSeq" id="WP_281489239.1">
    <property type="nucleotide sequence ID" value="NZ_JASATX010000004.1"/>
</dbReference>
<protein>
    <submittedName>
        <fullName evidence="1">Uncharacterized protein</fullName>
    </submittedName>
</protein>
<dbReference type="Proteomes" id="UP001321506">
    <property type="component" value="Unassembled WGS sequence"/>
</dbReference>
<comment type="caution">
    <text evidence="1">The sequence shown here is derived from an EMBL/GenBank/DDBJ whole genome shotgun (WGS) entry which is preliminary data.</text>
</comment>
<dbReference type="AlphaFoldDB" id="A0AAW6T6K1"/>
<dbReference type="EMBL" id="JASATX010000004">
    <property type="protein sequence ID" value="MDI2099456.1"/>
    <property type="molecule type" value="Genomic_DNA"/>
</dbReference>
<evidence type="ECO:0000313" key="2">
    <source>
        <dbReference type="Proteomes" id="UP001321506"/>
    </source>
</evidence>
<proteinExistence type="predicted"/>
<sequence length="197" mass="21091">MRWPNLFDDLEAQFAAEHGLERAAVDAERARAARAQQTLLERLAQFVRDAGDEAAVNVTARGVPMSLRVLDVGLDWISGEEQGSGGSALGGHRGMAIVSASAIDAIEFLDPASARPVRGEASPVIRRLGIVSPLRELARRRRTVLVRAVALERVGTIDAVGSDYLELAVHEPGVPPRSAAVRQRLLVPVAQVVVVRG</sequence>
<evidence type="ECO:0000313" key="1">
    <source>
        <dbReference type="EMBL" id="MDI2099456.1"/>
    </source>
</evidence>
<reference evidence="1 2" key="1">
    <citation type="submission" date="2023-04" db="EMBL/GenBank/DDBJ databases">
        <title>Klugiella caeni sp. nov. isolated from the sludge of biochemical tank.</title>
        <authorList>
            <person name="Geng K."/>
        </authorList>
    </citation>
    <scope>NUCLEOTIDE SEQUENCE [LARGE SCALE GENOMIC DNA]</scope>
    <source>
        <strain evidence="1 2">YN-L-19</strain>
    </source>
</reference>
<keyword evidence="2" id="KW-1185">Reference proteome</keyword>
<gene>
    <name evidence="1" type="ORF">QF206_10820</name>
</gene>
<name>A0AAW6T6K1_9MICO</name>